<dbReference type="PROSITE" id="PS50006">
    <property type="entry name" value="FHA_DOMAIN"/>
    <property type="match status" value="1"/>
</dbReference>
<sequence>MIVPADLFYLQPNIDLRKSKQLTVPKLRDILNKHEVSYKLARTKEDLLSLLEHEVLPKKDAIIEYSTQARSAAGIYDARRDGTIVSPTRIKHHRYDFRALHPVYYGRVRHNDTL</sequence>
<protein>
    <recommendedName>
        <fullName evidence="1">FHA domain-containing protein</fullName>
    </recommendedName>
</protein>
<name>A0A1E1K2P8_9HELO</name>
<evidence type="ECO:0000313" key="3">
    <source>
        <dbReference type="Proteomes" id="UP000178912"/>
    </source>
</evidence>
<dbReference type="AlphaFoldDB" id="A0A1E1K2P8"/>
<evidence type="ECO:0000259" key="1">
    <source>
        <dbReference type="PROSITE" id="PS50006"/>
    </source>
</evidence>
<gene>
    <name evidence="2" type="ORF">RAG0_02837</name>
</gene>
<evidence type="ECO:0000313" key="2">
    <source>
        <dbReference type="EMBL" id="CZS92397.1"/>
    </source>
</evidence>
<dbReference type="Proteomes" id="UP000178912">
    <property type="component" value="Unassembled WGS sequence"/>
</dbReference>
<accession>A0A1E1K2P8</accession>
<dbReference type="EMBL" id="FJUX01000012">
    <property type="protein sequence ID" value="CZS92397.1"/>
    <property type="molecule type" value="Genomic_DNA"/>
</dbReference>
<organism evidence="2 3">
    <name type="scientific">Rhynchosporium agropyri</name>
    <dbReference type="NCBI Taxonomy" id="914238"/>
    <lineage>
        <taxon>Eukaryota</taxon>
        <taxon>Fungi</taxon>
        <taxon>Dikarya</taxon>
        <taxon>Ascomycota</taxon>
        <taxon>Pezizomycotina</taxon>
        <taxon>Leotiomycetes</taxon>
        <taxon>Helotiales</taxon>
        <taxon>Ploettnerulaceae</taxon>
        <taxon>Rhynchosporium</taxon>
    </lineage>
</organism>
<feature type="domain" description="FHA" evidence="1">
    <location>
        <begin position="38"/>
        <end position="90"/>
    </location>
</feature>
<reference evidence="3" key="1">
    <citation type="submission" date="2016-03" db="EMBL/GenBank/DDBJ databases">
        <authorList>
            <person name="Guldener U."/>
        </authorList>
    </citation>
    <scope>NUCLEOTIDE SEQUENCE [LARGE SCALE GENOMIC DNA]</scope>
    <source>
        <strain evidence="3">04CH-RAC-A.6.1</strain>
    </source>
</reference>
<proteinExistence type="predicted"/>
<dbReference type="InterPro" id="IPR000253">
    <property type="entry name" value="FHA_dom"/>
</dbReference>
<keyword evidence="3" id="KW-1185">Reference proteome</keyword>
<dbReference type="OrthoDB" id="2503928at2759"/>